<sequence length="714" mass="76117">MYELFAPSSPTKRTQHRSIITSSSHKNLLVSSVPSSLVRILFLLCFVLMCGQREDMCSGPRKVSPSAGGDPKHPPVDDNVMLLLELAASDAVSAFKQAVEEEGWPLDAAAPWYVRSPGRGMGYQQRTPLMIAALYGSIAVIDYILATRPAEAARSAASDGATALHCSAAGGAPSSLEVVKLLIGASAEAVDVLDASGNRAGDVIARQFSSSVAKSLEVVLKASCCPRVSSPSKEEAAKQGEKKEYPLDLTLPDIKTGIYGTDEFRMYTFKIKPCSRAYSHDWTECPFVHPGENARRRDPRKFSYSCVPCPEFRKGSCRNGDSCEYAHGVFESWLHPAQYRTRLCKDETGCNRRVCFFAHKPEELRTVNPSAASVTGMVLPSPRSSSPGLSSLDMATALMLMQQPGSPMSPSASSPTSPWMNPSGGVKTPPSLQLPSSRLKASLSARDIDFDVDLLGLEGYQQLLIDEITKTSSPRATWGLNNLAAASRSSELSDMMGTVNPSLLTQLQGISMRQTAPQFQSPPGLQKHQSQHLSGFGGSLSSSPPVNATSSFGLDHTMVKAIMNSRASAFAKRSQSFIDRGASTVRPSTLSPITTPAADLADWGSPGGKLDWGIQGEELSKLRKSASFAFRGNQAASFGSASATTSAAPPSAMNEPDLSWVQSLVKDAPVEPIGQRFSATAGVQQNGYQLNGGGGKSSGGSDVFSPWAEEEIMA</sequence>
<protein>
    <recommendedName>
        <fullName evidence="8">C3H1-type domain-containing protein</fullName>
    </recommendedName>
</protein>
<dbReference type="EMBL" id="JACMSC010000014">
    <property type="protein sequence ID" value="KAG6489117.1"/>
    <property type="molecule type" value="Genomic_DNA"/>
</dbReference>
<keyword evidence="10" id="KW-1185">Reference proteome</keyword>
<dbReference type="PROSITE" id="PS50103">
    <property type="entry name" value="ZF_C3H1"/>
    <property type="match status" value="1"/>
</dbReference>
<evidence type="ECO:0000256" key="2">
    <source>
        <dbReference type="ARBA" id="ARBA00022737"/>
    </source>
</evidence>
<dbReference type="Pfam" id="PF12796">
    <property type="entry name" value="Ank_2"/>
    <property type="match status" value="1"/>
</dbReference>
<evidence type="ECO:0000313" key="10">
    <source>
        <dbReference type="Proteomes" id="UP000734854"/>
    </source>
</evidence>
<dbReference type="GO" id="GO:0003677">
    <property type="term" value="F:DNA binding"/>
    <property type="evidence" value="ECO:0007669"/>
    <property type="project" value="UniProtKB-KW"/>
</dbReference>
<feature type="domain" description="C3H1-type" evidence="8">
    <location>
        <begin position="303"/>
        <end position="330"/>
    </location>
</feature>
<evidence type="ECO:0000256" key="3">
    <source>
        <dbReference type="ARBA" id="ARBA00022771"/>
    </source>
</evidence>
<dbReference type="InterPro" id="IPR036770">
    <property type="entry name" value="Ankyrin_rpt-contain_sf"/>
</dbReference>
<dbReference type="PANTHER" id="PTHR14493:SF87">
    <property type="entry name" value="ZINC FINGER CCCH DOMAIN-CONTAINING PROTEIN 66"/>
    <property type="match status" value="1"/>
</dbReference>
<reference evidence="9 10" key="1">
    <citation type="submission" date="2020-08" db="EMBL/GenBank/DDBJ databases">
        <title>Plant Genome Project.</title>
        <authorList>
            <person name="Zhang R.-G."/>
        </authorList>
    </citation>
    <scope>NUCLEOTIDE SEQUENCE [LARGE SCALE GENOMIC DNA]</scope>
    <source>
        <tissue evidence="9">Rhizome</tissue>
    </source>
</reference>
<accession>A0A8J5FGR4</accession>
<dbReference type="GO" id="GO:0008270">
    <property type="term" value="F:zinc ion binding"/>
    <property type="evidence" value="ECO:0007669"/>
    <property type="project" value="UniProtKB-KW"/>
</dbReference>
<evidence type="ECO:0000256" key="7">
    <source>
        <dbReference type="SAM" id="MobiDB-lite"/>
    </source>
</evidence>
<evidence type="ECO:0000313" key="9">
    <source>
        <dbReference type="EMBL" id="KAG6489117.1"/>
    </source>
</evidence>
<evidence type="ECO:0000256" key="5">
    <source>
        <dbReference type="ARBA" id="ARBA00023125"/>
    </source>
</evidence>
<dbReference type="SMART" id="SM00356">
    <property type="entry name" value="ZnF_C3H1"/>
    <property type="match status" value="2"/>
</dbReference>
<name>A0A8J5FGR4_ZINOF</name>
<feature type="region of interest" description="Disordered" evidence="7">
    <location>
        <begin position="403"/>
        <end position="432"/>
    </location>
</feature>
<feature type="region of interest" description="Disordered" evidence="7">
    <location>
        <begin position="516"/>
        <end position="542"/>
    </location>
</feature>
<dbReference type="InterPro" id="IPR041367">
    <property type="entry name" value="Znf-CCCH_4"/>
</dbReference>
<dbReference type="GO" id="GO:0010468">
    <property type="term" value="P:regulation of gene expression"/>
    <property type="evidence" value="ECO:0007669"/>
    <property type="project" value="UniProtKB-ARBA"/>
</dbReference>
<feature type="zinc finger region" description="C3H1-type" evidence="6">
    <location>
        <begin position="303"/>
        <end position="330"/>
    </location>
</feature>
<dbReference type="Pfam" id="PF25512">
    <property type="entry name" value="zf-CCCH_AtC3H23"/>
    <property type="match status" value="1"/>
</dbReference>
<keyword evidence="3 6" id="KW-0863">Zinc-finger</keyword>
<proteinExistence type="predicted"/>
<dbReference type="InterPro" id="IPR045234">
    <property type="entry name" value="Unkempt-like"/>
</dbReference>
<comment type="caution">
    <text evidence="9">The sequence shown here is derived from an EMBL/GenBank/DDBJ whole genome shotgun (WGS) entry which is preliminary data.</text>
</comment>
<dbReference type="Gene3D" id="3.30.1370.210">
    <property type="match status" value="1"/>
</dbReference>
<evidence type="ECO:0000256" key="6">
    <source>
        <dbReference type="PROSITE-ProRule" id="PRU00723"/>
    </source>
</evidence>
<keyword evidence="4 6" id="KW-0862">Zinc</keyword>
<gene>
    <name evidence="9" type="ORF">ZIOFF_050375</name>
</gene>
<keyword evidence="5" id="KW-0238">DNA-binding</keyword>
<organism evidence="9 10">
    <name type="scientific">Zingiber officinale</name>
    <name type="common">Ginger</name>
    <name type="synonym">Amomum zingiber</name>
    <dbReference type="NCBI Taxonomy" id="94328"/>
    <lineage>
        <taxon>Eukaryota</taxon>
        <taxon>Viridiplantae</taxon>
        <taxon>Streptophyta</taxon>
        <taxon>Embryophyta</taxon>
        <taxon>Tracheophyta</taxon>
        <taxon>Spermatophyta</taxon>
        <taxon>Magnoliopsida</taxon>
        <taxon>Liliopsida</taxon>
        <taxon>Zingiberales</taxon>
        <taxon>Zingiberaceae</taxon>
        <taxon>Zingiber</taxon>
    </lineage>
</organism>
<feature type="compositionally biased region" description="Low complexity" evidence="7">
    <location>
        <begin position="531"/>
        <end position="542"/>
    </location>
</feature>
<dbReference type="Proteomes" id="UP000734854">
    <property type="component" value="Unassembled WGS sequence"/>
</dbReference>
<keyword evidence="2" id="KW-0677">Repeat</keyword>
<dbReference type="FunFam" id="3.30.1370.210:FF:000009">
    <property type="entry name" value="Zinc finger CCCH domain-containing protein 66"/>
    <property type="match status" value="1"/>
</dbReference>
<evidence type="ECO:0000256" key="4">
    <source>
        <dbReference type="ARBA" id="ARBA00022833"/>
    </source>
</evidence>
<dbReference type="SMART" id="SM00248">
    <property type="entry name" value="ANK"/>
    <property type="match status" value="2"/>
</dbReference>
<dbReference type="AlphaFoldDB" id="A0A8J5FGR4"/>
<dbReference type="InterPro" id="IPR002110">
    <property type="entry name" value="Ankyrin_rpt"/>
</dbReference>
<keyword evidence="1 6" id="KW-0479">Metal-binding</keyword>
<feature type="region of interest" description="Disordered" evidence="7">
    <location>
        <begin position="688"/>
        <end position="714"/>
    </location>
</feature>
<evidence type="ECO:0000259" key="8">
    <source>
        <dbReference type="PROSITE" id="PS50103"/>
    </source>
</evidence>
<dbReference type="Pfam" id="PF18044">
    <property type="entry name" value="zf-CCCH_4"/>
    <property type="match status" value="1"/>
</dbReference>
<feature type="compositionally biased region" description="Low complexity" evidence="7">
    <location>
        <begin position="404"/>
        <end position="418"/>
    </location>
</feature>
<dbReference type="Gene3D" id="1.25.40.20">
    <property type="entry name" value="Ankyrin repeat-containing domain"/>
    <property type="match status" value="1"/>
</dbReference>
<dbReference type="InterPro" id="IPR000571">
    <property type="entry name" value="Znf_CCCH"/>
</dbReference>
<dbReference type="SUPFAM" id="SSF48403">
    <property type="entry name" value="Ankyrin repeat"/>
    <property type="match status" value="1"/>
</dbReference>
<dbReference type="InterPro" id="IPR057444">
    <property type="entry name" value="Znf-CCCH_AtC3H23-like"/>
</dbReference>
<evidence type="ECO:0000256" key="1">
    <source>
        <dbReference type="ARBA" id="ARBA00022723"/>
    </source>
</evidence>
<dbReference type="PANTHER" id="PTHR14493">
    <property type="entry name" value="UNKEMPT FAMILY MEMBER"/>
    <property type="match status" value="1"/>
</dbReference>